<evidence type="ECO:0000256" key="1">
    <source>
        <dbReference type="ARBA" id="ARBA00004150"/>
    </source>
</evidence>
<dbReference type="GeneID" id="34518663"/>
<dbReference type="EMBL" id="HG793125">
    <property type="protein sequence ID" value="CDK25263.1"/>
    <property type="molecule type" value="Genomic_DNA"/>
</dbReference>
<keyword evidence="4" id="KW-0967">Endosome</keyword>
<comment type="subcellular location">
    <subcellularLocation>
        <location evidence="2">Endosome membrane</location>
        <topology evidence="2">Peripheral membrane protein</topology>
    </subcellularLocation>
    <subcellularLocation>
        <location evidence="1">Golgi apparatus</location>
        <location evidence="1">trans-Golgi network membrane</location>
        <topology evidence="1">Peripheral membrane protein</topology>
    </subcellularLocation>
</comment>
<dbReference type="PANTHER" id="PTHR12820">
    <property type="entry name" value="VACUOLAR SORTING PROTEIN 53"/>
    <property type="match status" value="1"/>
</dbReference>
<evidence type="ECO:0000259" key="9">
    <source>
        <dbReference type="Pfam" id="PF16854"/>
    </source>
</evidence>
<dbReference type="Pfam" id="PF16854">
    <property type="entry name" value="VPS53_C"/>
    <property type="match status" value="1"/>
</dbReference>
<evidence type="ECO:0000256" key="2">
    <source>
        <dbReference type="ARBA" id="ARBA00004481"/>
    </source>
</evidence>
<evidence type="ECO:0000313" key="10">
    <source>
        <dbReference type="EMBL" id="CDK25263.1"/>
    </source>
</evidence>
<evidence type="ECO:0000256" key="5">
    <source>
        <dbReference type="ARBA" id="ARBA00023034"/>
    </source>
</evidence>
<feature type="compositionally biased region" description="Polar residues" evidence="7">
    <location>
        <begin position="1"/>
        <end position="18"/>
    </location>
</feature>
<feature type="domain" description="Vps53 C-terminal" evidence="9">
    <location>
        <begin position="657"/>
        <end position="747"/>
    </location>
</feature>
<dbReference type="GO" id="GO:0000938">
    <property type="term" value="C:GARP complex"/>
    <property type="evidence" value="ECO:0007669"/>
    <property type="project" value="InterPro"/>
</dbReference>
<dbReference type="InterPro" id="IPR039766">
    <property type="entry name" value="Vps53"/>
</dbReference>
<dbReference type="GO" id="GO:0010008">
    <property type="term" value="C:endosome membrane"/>
    <property type="evidence" value="ECO:0007669"/>
    <property type="project" value="UniProtKB-SubCell"/>
</dbReference>
<dbReference type="GO" id="GO:0005829">
    <property type="term" value="C:cytosol"/>
    <property type="evidence" value="ECO:0007669"/>
    <property type="project" value="GOC"/>
</dbReference>
<feature type="region of interest" description="Disordered" evidence="7">
    <location>
        <begin position="803"/>
        <end position="824"/>
    </location>
</feature>
<feature type="compositionally biased region" description="Polar residues" evidence="7">
    <location>
        <begin position="810"/>
        <end position="824"/>
    </location>
</feature>
<evidence type="ECO:0000256" key="7">
    <source>
        <dbReference type="SAM" id="MobiDB-lite"/>
    </source>
</evidence>
<reference evidence="10" key="1">
    <citation type="submission" date="2013-12" db="EMBL/GenBank/DDBJ databases">
        <authorList>
            <person name="Genoscope - CEA"/>
        </authorList>
    </citation>
    <scope>NUCLEOTIDE SEQUENCE</scope>
    <source>
        <strain evidence="10">CBS 1993</strain>
    </source>
</reference>
<dbReference type="STRING" id="1382522.W6MHM5"/>
<dbReference type="GO" id="GO:0042147">
    <property type="term" value="P:retrograde transport, endosome to Golgi"/>
    <property type="evidence" value="ECO:0007669"/>
    <property type="project" value="InterPro"/>
</dbReference>
<dbReference type="OrthoDB" id="10261632at2759"/>
<gene>
    <name evidence="10" type="ORF">KUCA_T00001230001</name>
</gene>
<keyword evidence="5" id="KW-0333">Golgi apparatus</keyword>
<evidence type="ECO:0000259" key="8">
    <source>
        <dbReference type="Pfam" id="PF04100"/>
    </source>
</evidence>
<name>W6MHM5_9ASCO</name>
<evidence type="ECO:0000256" key="3">
    <source>
        <dbReference type="ARBA" id="ARBA00008628"/>
    </source>
</evidence>
<dbReference type="Gene3D" id="1.10.357.50">
    <property type="match status" value="1"/>
</dbReference>
<reference evidence="10" key="2">
    <citation type="submission" date="2014-02" db="EMBL/GenBank/DDBJ databases">
        <title>Complete DNA sequence of /Kuraishia capsulata/ illustrates novel genomic features among budding yeasts (/Saccharomycotina/).</title>
        <authorList>
            <person name="Morales L."/>
            <person name="Noel B."/>
            <person name="Porcel B."/>
            <person name="Marcet-Houben M."/>
            <person name="Hullo M-F."/>
            <person name="Sacerdot C."/>
            <person name="Tekaia F."/>
            <person name="Leh-Louis V."/>
            <person name="Despons L."/>
            <person name="Khanna V."/>
            <person name="Aury J-M."/>
            <person name="Barbe V."/>
            <person name="Couloux A."/>
            <person name="Labadie K."/>
            <person name="Pelletier E."/>
            <person name="Souciet J-L."/>
            <person name="Boekhout T."/>
            <person name="Gabaldon T."/>
            <person name="Wincker P."/>
            <person name="Dujon B."/>
        </authorList>
    </citation>
    <scope>NUCLEOTIDE SEQUENCE</scope>
    <source>
        <strain evidence="10">CBS 1993</strain>
    </source>
</reference>
<protein>
    <submittedName>
        <fullName evidence="10">Uncharacterized protein</fullName>
    </submittedName>
</protein>
<dbReference type="RefSeq" id="XP_022457275.1">
    <property type="nucleotide sequence ID" value="XM_022605847.1"/>
</dbReference>
<evidence type="ECO:0000313" key="11">
    <source>
        <dbReference type="Proteomes" id="UP000019384"/>
    </source>
</evidence>
<dbReference type="AlphaFoldDB" id="W6MHM5"/>
<feature type="region of interest" description="Disordered" evidence="7">
    <location>
        <begin position="1"/>
        <end position="33"/>
    </location>
</feature>
<sequence>MTSLTRNQSLKESLTSGKRFSKKPVRKAPGIDSTEYDPMDDVLLLFDSPSSLGELDQLITHTNRYKSQLEDAISKNNQEYQEFIKSNENSDTSLSLLETQLVGLIKEFDETKFLAESTGSTINSMTSNIKTLDNCKKNLTLSMTILKRLQMLITAYESLVELINDKNVPNKNYREISQLLSVVLDLMQHFQSYKSIDDISVLNKRIGSLRNKIIDEIFNDFEKESDGDLRNPDLVNACLILDMLGKAYHDKLSNWYVTKQLREITTIFKSTEEAGSLDNLKRRFIFFQRILSNFEQSHTQMFPEDWHMSLELTSKFCDLTKKDLKEVTDKETRLNGSNGNRVDVNLLLKALSDTLEFESFLNQKFKYYGDFDQRKAVEEANGGIDPKLRFDQRISSVFEPYLNIWIDHQSKVLDDKFVEFVNPANHLKRSGNQDSPDEATSLNVLDSSAELFRVYRQMLNQLSKLSQGEPLVRLSSIFVKYLIYYQQRILEPILPDTKRISSSTEEANAESISYICLVLNTADYCSLTVSQLEEKLASIIKPPELAQKFSFETVKDSYLSLVNNCLNLLLFKVQNDMEFAWREMRNENWKVLSDVTGESRYVSTLKTLLIDNCSIIFPGFNRELYIRNFVDKTVEMVLVQFTENICRLRPVNEIMAEQFLLDLQTLRGMFLELPNLAPDQRSPTNTKPISKSQLFHKFITQTVGKPETLLKVLMTRLKPIDSFVRNYFIIVGDQNFSNFYKVLQLKGAVNSSLQSDQKQRLKYLDEFKSQLLDYTSEKTEESPRPLEESYSFLENLDVDAVQTGPASMGSPKSQPSAGFASPSPQSALTFPNLFASTSNSPSPVGNSINNLGIKIDKQSLLNTKGQLEKNFAKTFSGDNKLNINENFKNFGKFFGKKN</sequence>
<dbReference type="Gene3D" id="1.10.357.110">
    <property type="entry name" value="Vacuolar protein sorting-associated protein 53, C-terminus"/>
    <property type="match status" value="1"/>
</dbReference>
<dbReference type="HOGENOM" id="CLU_007339_0_0_1"/>
<evidence type="ECO:0000256" key="4">
    <source>
        <dbReference type="ARBA" id="ARBA00022753"/>
    </source>
</evidence>
<proteinExistence type="inferred from homology"/>
<accession>W6MHM5</accession>
<dbReference type="InterPro" id="IPR007234">
    <property type="entry name" value="Vps53_N"/>
</dbReference>
<keyword evidence="11" id="KW-1185">Reference proteome</keyword>
<dbReference type="Pfam" id="PF04100">
    <property type="entry name" value="Vps53_N"/>
    <property type="match status" value="1"/>
</dbReference>
<dbReference type="Proteomes" id="UP000019384">
    <property type="component" value="Unassembled WGS sequence"/>
</dbReference>
<organism evidence="10 11">
    <name type="scientific">Kuraishia capsulata CBS 1993</name>
    <dbReference type="NCBI Taxonomy" id="1382522"/>
    <lineage>
        <taxon>Eukaryota</taxon>
        <taxon>Fungi</taxon>
        <taxon>Dikarya</taxon>
        <taxon>Ascomycota</taxon>
        <taxon>Saccharomycotina</taxon>
        <taxon>Pichiomycetes</taxon>
        <taxon>Pichiales</taxon>
        <taxon>Pichiaceae</taxon>
        <taxon>Kuraishia</taxon>
    </lineage>
</organism>
<dbReference type="InterPro" id="IPR038260">
    <property type="entry name" value="Vps53_C_sf"/>
</dbReference>
<keyword evidence="6" id="KW-0472">Membrane</keyword>
<dbReference type="InterPro" id="IPR031745">
    <property type="entry name" value="Vps53_C"/>
</dbReference>
<evidence type="ECO:0000256" key="6">
    <source>
        <dbReference type="ARBA" id="ARBA00023136"/>
    </source>
</evidence>
<comment type="similarity">
    <text evidence="3">Belongs to the VPS53 family.</text>
</comment>
<feature type="domain" description="Vps53 N-terminal" evidence="8">
    <location>
        <begin position="35"/>
        <end position="422"/>
    </location>
</feature>
<dbReference type="PANTHER" id="PTHR12820:SF0">
    <property type="entry name" value="VACUOLAR PROTEIN SORTING-ASSOCIATED PROTEIN 53 HOMOLOG"/>
    <property type="match status" value="1"/>
</dbReference>